<reference evidence="2" key="1">
    <citation type="submission" date="2023-08" db="EMBL/GenBank/DDBJ databases">
        <authorList>
            <person name="Chen Y."/>
            <person name="Shah S."/>
            <person name="Dougan E. K."/>
            <person name="Thang M."/>
            <person name="Chan C."/>
        </authorList>
    </citation>
    <scope>NUCLEOTIDE SEQUENCE</scope>
</reference>
<dbReference type="PANTHER" id="PTHR34726:SF3">
    <property type="entry name" value="GUANYLATE-BINDING PROTEIN N-TERMINAL DOMAIN-CONTAINING PROTEIN-RELATED"/>
    <property type="match status" value="1"/>
</dbReference>
<keyword evidence="3" id="KW-1185">Reference proteome</keyword>
<dbReference type="CDD" id="cd06464">
    <property type="entry name" value="ACD_sHsps-like"/>
    <property type="match status" value="1"/>
</dbReference>
<dbReference type="Proteomes" id="UP001178507">
    <property type="component" value="Unassembled WGS sequence"/>
</dbReference>
<dbReference type="Pfam" id="PF01926">
    <property type="entry name" value="MMR_HSR1"/>
    <property type="match status" value="1"/>
</dbReference>
<comment type="caution">
    <text evidence="2">The sequence shown here is derived from an EMBL/GenBank/DDBJ whole genome shotgun (WGS) entry which is preliminary data.</text>
</comment>
<dbReference type="InterPro" id="IPR027417">
    <property type="entry name" value="P-loop_NTPase"/>
</dbReference>
<gene>
    <name evidence="2" type="ORF">EVOR1521_LOCUS21280</name>
</gene>
<dbReference type="InterPro" id="IPR006073">
    <property type="entry name" value="GTP-bd"/>
</dbReference>
<evidence type="ECO:0000259" key="1">
    <source>
        <dbReference type="Pfam" id="PF01926"/>
    </source>
</evidence>
<dbReference type="Gene3D" id="3.40.50.300">
    <property type="entry name" value="P-loop containing nucleotide triphosphate hydrolases"/>
    <property type="match status" value="1"/>
</dbReference>
<sequence>MRTLRTRLWPAPAGQLGQADEEDQKKVEESFISKPTDYDCVIRMMSLAEFAKEKRIWLLRSVSSDFNPEDCQDVRIVAVVGLFNKGKTFLLNKLFGLNLPSGKTQVTQGLSCVYLKERRMLLIDSPGVQSTVSYKSDSIDRVVDAQSTEAFLFELVSQLSDHIMFVVNDFTSFEQKYVQMFEQKEQFSHKAARELIVVHNLASTQDPQEAEGLFHKQITSRYDGVESHLGKLFYTARRNPPVHHFAICKEGSAAGDTFNHSNIRLLLEHLEHAKKLPEKVVLKELVRSKVDDLLPRFLLMGCDDTGGRNLEYHQYHEQEARAEEHFEDFPSHRKIGYFHATCDKLDVKTEGVISDLGEVISYDKSFSPEPMIFDQKTSEYLTRTILFECPGVRPEGVRWDQQGEGLTIRIEKSKLIDEGSVTAVSSLRQQSGVYEKNFRFMDGPFEVSEDQCALEFGVLTIKLKKCLINKRGGLQSIQESRVEAVSYMPTSSLPSEAVGLCRAHTVSDAHPCVRTSGGNASEGFFKVSSNRGYCLTQDSVILTLAGPRQAAEMVSAGQGAVVFVALGGFGGCKGQDMPRPSLRVSDGAALVSACRIQGVHTELVALKWLGGEFHVTADHPLLVKAVGQSDWGLKEAGSVRPRKDELLVVPGPLADAALAGAGLHSVVITDVARYTSEQEVVEVEMGCPGDTLLVSSTSAKGPFVTLFGKQPDSSCFDNILVMELSRLPAALLDAIRTSDHLNNCQSLAGERQLESGAGLFLVKAHLCRVKSLQSHGRLSWLKGRHLILSAGYKKEIERLVRGLPRKHNLKVNWCKRLVEACQLFHPEDIPGERVVERRTFVAVEVASDAAPTTVSTTDARSATQRRNPR</sequence>
<dbReference type="GO" id="GO:0005525">
    <property type="term" value="F:GTP binding"/>
    <property type="evidence" value="ECO:0007669"/>
    <property type="project" value="InterPro"/>
</dbReference>
<name>A0AA36J090_9DINO</name>
<evidence type="ECO:0000313" key="2">
    <source>
        <dbReference type="EMBL" id="CAJ1397218.1"/>
    </source>
</evidence>
<feature type="domain" description="G" evidence="1">
    <location>
        <begin position="77"/>
        <end position="199"/>
    </location>
</feature>
<organism evidence="2 3">
    <name type="scientific">Effrenium voratum</name>
    <dbReference type="NCBI Taxonomy" id="2562239"/>
    <lineage>
        <taxon>Eukaryota</taxon>
        <taxon>Sar</taxon>
        <taxon>Alveolata</taxon>
        <taxon>Dinophyceae</taxon>
        <taxon>Suessiales</taxon>
        <taxon>Symbiodiniaceae</taxon>
        <taxon>Effrenium</taxon>
    </lineage>
</organism>
<dbReference type="EMBL" id="CAUJNA010003260">
    <property type="protein sequence ID" value="CAJ1397218.1"/>
    <property type="molecule type" value="Genomic_DNA"/>
</dbReference>
<dbReference type="SUPFAM" id="SSF52540">
    <property type="entry name" value="P-loop containing nucleoside triphosphate hydrolases"/>
    <property type="match status" value="1"/>
</dbReference>
<proteinExistence type="predicted"/>
<accession>A0AA36J090</accession>
<protein>
    <recommendedName>
        <fullName evidence="1">G domain-containing protein</fullName>
    </recommendedName>
</protein>
<evidence type="ECO:0000313" key="3">
    <source>
        <dbReference type="Proteomes" id="UP001178507"/>
    </source>
</evidence>
<dbReference type="AlphaFoldDB" id="A0AA36J090"/>
<dbReference type="PANTHER" id="PTHR34726">
    <property type="entry name" value="GBP DOMAIN-CONTAINING PROTEIN"/>
    <property type="match status" value="1"/>
</dbReference>